<dbReference type="AlphaFoldDB" id="A0A2T0U3U0"/>
<dbReference type="InterPro" id="IPR046281">
    <property type="entry name" value="DUF6318"/>
</dbReference>
<feature type="signal peptide" evidence="2">
    <location>
        <begin position="1"/>
        <end position="17"/>
    </location>
</feature>
<feature type="compositionally biased region" description="Low complexity" evidence="1">
    <location>
        <begin position="27"/>
        <end position="60"/>
    </location>
</feature>
<dbReference type="Proteomes" id="UP000237822">
    <property type="component" value="Unassembled WGS sequence"/>
</dbReference>
<evidence type="ECO:0000256" key="2">
    <source>
        <dbReference type="SAM" id="SignalP"/>
    </source>
</evidence>
<protein>
    <recommendedName>
        <fullName evidence="3">DUF6318 domain-containing protein</fullName>
    </recommendedName>
</protein>
<reference evidence="4 5" key="1">
    <citation type="submission" date="2018-03" db="EMBL/GenBank/DDBJ databases">
        <title>Genomic Encyclopedia of Archaeal and Bacterial Type Strains, Phase II (KMG-II): from individual species to whole genera.</title>
        <authorList>
            <person name="Goeker M."/>
        </authorList>
    </citation>
    <scope>NUCLEOTIDE SEQUENCE [LARGE SCALE GENOMIC DNA]</scope>
    <source>
        <strain evidence="4 5">ATCC BAA-1496</strain>
    </source>
</reference>
<evidence type="ECO:0000313" key="4">
    <source>
        <dbReference type="EMBL" id="PRY52528.1"/>
    </source>
</evidence>
<evidence type="ECO:0000259" key="3">
    <source>
        <dbReference type="Pfam" id="PF19843"/>
    </source>
</evidence>
<feature type="domain" description="DUF6318" evidence="3">
    <location>
        <begin position="45"/>
        <end position="192"/>
    </location>
</feature>
<gene>
    <name evidence="4" type="ORF">BCF74_13222</name>
</gene>
<evidence type="ECO:0000313" key="5">
    <source>
        <dbReference type="Proteomes" id="UP000237822"/>
    </source>
</evidence>
<dbReference type="PROSITE" id="PS51257">
    <property type="entry name" value="PROKAR_LIPOPROTEIN"/>
    <property type="match status" value="1"/>
</dbReference>
<keyword evidence="5" id="KW-1185">Reference proteome</keyword>
<dbReference type="Pfam" id="PF19843">
    <property type="entry name" value="DUF6318"/>
    <property type="match status" value="1"/>
</dbReference>
<dbReference type="EMBL" id="PVTI01000032">
    <property type="protein sequence ID" value="PRY52528.1"/>
    <property type="molecule type" value="Genomic_DNA"/>
</dbReference>
<organism evidence="4 5">
    <name type="scientific">Knoellia remsis</name>
    <dbReference type="NCBI Taxonomy" id="407159"/>
    <lineage>
        <taxon>Bacteria</taxon>
        <taxon>Bacillati</taxon>
        <taxon>Actinomycetota</taxon>
        <taxon>Actinomycetes</taxon>
        <taxon>Micrococcales</taxon>
        <taxon>Intrasporangiaceae</taxon>
        <taxon>Knoellia</taxon>
    </lineage>
</organism>
<feature type="region of interest" description="Disordered" evidence="1">
    <location>
        <begin position="21"/>
        <end position="69"/>
    </location>
</feature>
<accession>A0A2T0U3U0</accession>
<keyword evidence="2" id="KW-0732">Signal</keyword>
<name>A0A2T0U3U0_9MICO</name>
<comment type="caution">
    <text evidence="4">The sequence shown here is derived from an EMBL/GenBank/DDBJ whole genome shotgun (WGS) entry which is preliminary data.</text>
</comment>
<sequence>MTSRFRYAVLGAGVALAVAGCNGSKDTPTTSTSPTSMTSSPTGSATGSASASPTPSPTGTFTVPRAATQNTDEGAKAFAKWVVEEADRAYVNVDSSVFQALGEPGCKGCEVTIKAIEKNRAAGHRQVAPSITVDDVGINPSQGGDEVRATAYVSQKAVDSVDATGKVVGRTPVDKFKVEASLIWKEGTWRIANLLIGS</sequence>
<feature type="chain" id="PRO_5015711030" description="DUF6318 domain-containing protein" evidence="2">
    <location>
        <begin position="18"/>
        <end position="198"/>
    </location>
</feature>
<evidence type="ECO:0000256" key="1">
    <source>
        <dbReference type="SAM" id="MobiDB-lite"/>
    </source>
</evidence>
<proteinExistence type="predicted"/>